<evidence type="ECO:0000256" key="5">
    <source>
        <dbReference type="SAM" id="SignalP"/>
    </source>
</evidence>
<dbReference type="AlphaFoldDB" id="A0A1I3NP62"/>
<proteinExistence type="inferred from homology"/>
<sequence>MRRVVVLVLCWASLLSVALLPSVAPAAVADPVRTTVTVRLAPPVITYDEASGRSDATGLVAQARPARDGVRLIFQERVGSAWHTLATVASDPQGRAYLPLTITSVAARSFRVLAARQGRYRAATSRAAALAVHAPTTCADKQVVDPQATPEARCLAARLDRWRTARLMGVGQQLNVSTADYLAPLRALSRPVPVVGFDLEELAMAGRYEFPFQDAVVADLLRLASEGAVLTASWHATNPHTGGGSFDRRWRTMSALLDDTTRQAQAFWADYDTKLALLARLQSGDGGLYPPTAVVFRPFHEINGTWFWWSQPSTSVFKQLWSRLQTRAALAGVHNVLWGFSANASTFTRSPSPWLPAQVDLGGLDSYDPEPGAYPRDAHLASYHRADRLDLTGFKDISPDVPRMALTEVGPHGSRDGAWDPATITAAVRRLGIVPAWAMLWFDDPDPDDRLAGSKQIGSLRGGAAWLRGCFTGLCLVR</sequence>
<dbReference type="PRINTS" id="PR00739">
    <property type="entry name" value="GLHYDRLASE26"/>
</dbReference>
<keyword evidence="3 4" id="KW-0326">Glycosidase</keyword>
<dbReference type="OrthoDB" id="9816550at2"/>
<evidence type="ECO:0000256" key="3">
    <source>
        <dbReference type="ARBA" id="ARBA00023295"/>
    </source>
</evidence>
<dbReference type="SUPFAM" id="SSF51445">
    <property type="entry name" value="(Trans)glycosidases"/>
    <property type="match status" value="1"/>
</dbReference>
<evidence type="ECO:0000256" key="2">
    <source>
        <dbReference type="ARBA" id="ARBA00022801"/>
    </source>
</evidence>
<dbReference type="GO" id="GO:0006080">
    <property type="term" value="P:substituted mannan metabolic process"/>
    <property type="evidence" value="ECO:0007669"/>
    <property type="project" value="InterPro"/>
</dbReference>
<dbReference type="Proteomes" id="UP000198649">
    <property type="component" value="Unassembled WGS sequence"/>
</dbReference>
<dbReference type="Gene3D" id="3.20.20.80">
    <property type="entry name" value="Glycosidases"/>
    <property type="match status" value="1"/>
</dbReference>
<feature type="active site" description="Proton donor" evidence="4">
    <location>
        <position position="301"/>
    </location>
</feature>
<dbReference type="InterPro" id="IPR000805">
    <property type="entry name" value="Glyco_hydro_26"/>
</dbReference>
<evidence type="ECO:0000259" key="6">
    <source>
        <dbReference type="PROSITE" id="PS51764"/>
    </source>
</evidence>
<dbReference type="STRING" id="1005945.SAMN05216561_11863"/>
<evidence type="ECO:0000256" key="1">
    <source>
        <dbReference type="ARBA" id="ARBA00007754"/>
    </source>
</evidence>
<keyword evidence="2 4" id="KW-0378">Hydrolase</keyword>
<dbReference type="RefSeq" id="WP_091116400.1">
    <property type="nucleotide sequence ID" value="NZ_BKAF01000022.1"/>
</dbReference>
<reference evidence="7 8" key="1">
    <citation type="submission" date="2016-10" db="EMBL/GenBank/DDBJ databases">
        <authorList>
            <person name="de Groot N.N."/>
        </authorList>
    </citation>
    <scope>NUCLEOTIDE SEQUENCE [LARGE SCALE GENOMIC DNA]</scope>
    <source>
        <strain evidence="7 8">CGMCC 1.11156</strain>
    </source>
</reference>
<comment type="similarity">
    <text evidence="1 4">Belongs to the glycosyl hydrolase 26 family.</text>
</comment>
<keyword evidence="5" id="KW-0732">Signal</keyword>
<dbReference type="InterPro" id="IPR017853">
    <property type="entry name" value="GH"/>
</dbReference>
<keyword evidence="8" id="KW-1185">Reference proteome</keyword>
<dbReference type="PROSITE" id="PS51764">
    <property type="entry name" value="GH26"/>
    <property type="match status" value="1"/>
</dbReference>
<feature type="signal peptide" evidence="5">
    <location>
        <begin position="1"/>
        <end position="26"/>
    </location>
</feature>
<feature type="chain" id="PRO_5039180215" evidence="5">
    <location>
        <begin position="27"/>
        <end position="478"/>
    </location>
</feature>
<dbReference type="InterPro" id="IPR022790">
    <property type="entry name" value="GH26_dom"/>
</dbReference>
<dbReference type="Pfam" id="PF02156">
    <property type="entry name" value="Glyco_hydro_26"/>
    <property type="match status" value="1"/>
</dbReference>
<evidence type="ECO:0000256" key="4">
    <source>
        <dbReference type="PROSITE-ProRule" id="PRU01100"/>
    </source>
</evidence>
<gene>
    <name evidence="7" type="ORF">SAMN05216561_11863</name>
</gene>
<organism evidence="7 8">
    <name type="scientific">Nocardioides psychrotolerans</name>
    <dbReference type="NCBI Taxonomy" id="1005945"/>
    <lineage>
        <taxon>Bacteria</taxon>
        <taxon>Bacillati</taxon>
        <taxon>Actinomycetota</taxon>
        <taxon>Actinomycetes</taxon>
        <taxon>Propionibacteriales</taxon>
        <taxon>Nocardioidaceae</taxon>
        <taxon>Nocardioides</taxon>
    </lineage>
</organism>
<evidence type="ECO:0000313" key="8">
    <source>
        <dbReference type="Proteomes" id="UP000198649"/>
    </source>
</evidence>
<accession>A0A1I3NP62</accession>
<dbReference type="GO" id="GO:0016985">
    <property type="term" value="F:mannan endo-1,4-beta-mannosidase activity"/>
    <property type="evidence" value="ECO:0007669"/>
    <property type="project" value="InterPro"/>
</dbReference>
<feature type="domain" description="GH26" evidence="6">
    <location>
        <begin position="150"/>
        <end position="461"/>
    </location>
</feature>
<feature type="active site" description="Nucleophile" evidence="4">
    <location>
        <position position="408"/>
    </location>
</feature>
<evidence type="ECO:0000313" key="7">
    <source>
        <dbReference type="EMBL" id="SFJ10947.1"/>
    </source>
</evidence>
<dbReference type="EMBL" id="FOQG01000018">
    <property type="protein sequence ID" value="SFJ10947.1"/>
    <property type="molecule type" value="Genomic_DNA"/>
</dbReference>
<protein>
    <submittedName>
        <fullName evidence="7">Glycosyl hydrolase family 26</fullName>
    </submittedName>
</protein>
<name>A0A1I3NP62_9ACTN</name>